<evidence type="ECO:0000256" key="8">
    <source>
        <dbReference type="HAMAP-Rule" id="MF_00147"/>
    </source>
</evidence>
<dbReference type="HAMAP" id="MF_00147_B">
    <property type="entry name" value="TIM_B"/>
    <property type="match status" value="1"/>
</dbReference>
<comment type="caution">
    <text evidence="10">The sequence shown here is derived from an EMBL/GenBank/DDBJ whole genome shotgun (WGS) entry which is preliminary data.</text>
</comment>
<dbReference type="PATRIC" id="fig|45068.5.peg.2063"/>
<accession>A0A0W0VHY5</accession>
<feature type="binding site" evidence="8">
    <location>
        <begin position="232"/>
        <end position="233"/>
    </location>
    <ligand>
        <name>substrate</name>
    </ligand>
</feature>
<dbReference type="SUPFAM" id="SSF51351">
    <property type="entry name" value="Triosephosphate isomerase (TIM)"/>
    <property type="match status" value="1"/>
</dbReference>
<dbReference type="EC" id="5.3.1.1" evidence="8 9"/>
<dbReference type="Gene3D" id="3.20.20.70">
    <property type="entry name" value="Aldolase class I"/>
    <property type="match status" value="1"/>
</dbReference>
<dbReference type="InterPro" id="IPR013785">
    <property type="entry name" value="Aldolase_TIM"/>
</dbReference>
<dbReference type="CDD" id="cd00311">
    <property type="entry name" value="TIM"/>
    <property type="match status" value="1"/>
</dbReference>
<dbReference type="PROSITE" id="PS51440">
    <property type="entry name" value="TIM_2"/>
    <property type="match status" value="1"/>
</dbReference>
<feature type="binding site" evidence="8">
    <location>
        <position position="211"/>
    </location>
    <ligand>
        <name>substrate</name>
    </ligand>
</feature>
<dbReference type="Pfam" id="PF00121">
    <property type="entry name" value="TIM"/>
    <property type="match status" value="1"/>
</dbReference>
<dbReference type="EMBL" id="LNYK01000033">
    <property type="protein sequence ID" value="KTD19728.1"/>
    <property type="molecule type" value="Genomic_DNA"/>
</dbReference>
<dbReference type="InterPro" id="IPR035990">
    <property type="entry name" value="TIM_sf"/>
</dbReference>
<dbReference type="UniPathway" id="UPA00109">
    <property type="reaction ID" value="UER00189"/>
</dbReference>
<feature type="binding site" evidence="8">
    <location>
        <position position="172"/>
    </location>
    <ligand>
        <name>substrate</name>
    </ligand>
</feature>
<dbReference type="GO" id="GO:0006094">
    <property type="term" value="P:gluconeogenesis"/>
    <property type="evidence" value="ECO:0007669"/>
    <property type="project" value="UniProtKB-UniRule"/>
</dbReference>
<dbReference type="InterPro" id="IPR020861">
    <property type="entry name" value="Triosephosphate_isomerase_AS"/>
</dbReference>
<feature type="binding site" evidence="8">
    <location>
        <begin position="9"/>
        <end position="11"/>
    </location>
    <ligand>
        <name>substrate</name>
    </ligand>
</feature>
<dbReference type="PANTHER" id="PTHR21139">
    <property type="entry name" value="TRIOSEPHOSPHATE ISOMERASE"/>
    <property type="match status" value="1"/>
</dbReference>
<comment type="pathway">
    <text evidence="2">Carbohydrate metabolism; erythritol degradation.</text>
</comment>
<dbReference type="InterPro" id="IPR000652">
    <property type="entry name" value="Triosephosphate_isomerase"/>
</dbReference>
<dbReference type="PROSITE" id="PS00171">
    <property type="entry name" value="TIM_1"/>
    <property type="match status" value="1"/>
</dbReference>
<dbReference type="GO" id="GO:0046166">
    <property type="term" value="P:glyceraldehyde-3-phosphate biosynthetic process"/>
    <property type="evidence" value="ECO:0007669"/>
    <property type="project" value="TreeGrafter"/>
</dbReference>
<comment type="catalytic activity">
    <reaction evidence="8 9">
        <text>D-glyceraldehyde 3-phosphate = dihydroxyacetone phosphate</text>
        <dbReference type="Rhea" id="RHEA:18585"/>
        <dbReference type="ChEBI" id="CHEBI:57642"/>
        <dbReference type="ChEBI" id="CHEBI:59776"/>
        <dbReference type="EC" id="5.3.1.1"/>
    </reaction>
</comment>
<dbReference type="RefSeq" id="WP_058529876.1">
    <property type="nucleotide sequence ID" value="NZ_CAAAHZ010000001.1"/>
</dbReference>
<dbReference type="PANTHER" id="PTHR21139:SF42">
    <property type="entry name" value="TRIOSEPHOSPHATE ISOMERASE"/>
    <property type="match status" value="1"/>
</dbReference>
<dbReference type="GO" id="GO:0019563">
    <property type="term" value="P:glycerol catabolic process"/>
    <property type="evidence" value="ECO:0007669"/>
    <property type="project" value="TreeGrafter"/>
</dbReference>
<comment type="pathway">
    <text evidence="1 8 9">Carbohydrate degradation; glycolysis; D-glyceraldehyde 3-phosphate from glycerone phosphate: step 1/1.</text>
</comment>
<dbReference type="GO" id="GO:0006096">
    <property type="term" value="P:glycolytic process"/>
    <property type="evidence" value="ECO:0007669"/>
    <property type="project" value="UniProtKB-UniRule"/>
</dbReference>
<keyword evidence="6 8" id="KW-0324">Glycolysis</keyword>
<keyword evidence="11" id="KW-1185">Reference proteome</keyword>
<comment type="subunit">
    <text evidence="8 9">Homodimer.</text>
</comment>
<dbReference type="UniPathway" id="UPA00138"/>
<keyword evidence="4 8" id="KW-0312">Gluconeogenesis</keyword>
<organism evidence="10 11">
    <name type="scientific">Legionella londiniensis</name>
    <dbReference type="NCBI Taxonomy" id="45068"/>
    <lineage>
        <taxon>Bacteria</taxon>
        <taxon>Pseudomonadati</taxon>
        <taxon>Pseudomonadota</taxon>
        <taxon>Gammaproteobacteria</taxon>
        <taxon>Legionellales</taxon>
        <taxon>Legionellaceae</taxon>
        <taxon>Legionella</taxon>
    </lineage>
</organism>
<evidence type="ECO:0000256" key="9">
    <source>
        <dbReference type="RuleBase" id="RU363013"/>
    </source>
</evidence>
<dbReference type="Proteomes" id="UP000054997">
    <property type="component" value="Unassembled WGS sequence"/>
</dbReference>
<evidence type="ECO:0000313" key="10">
    <source>
        <dbReference type="EMBL" id="KTD19728.1"/>
    </source>
</evidence>
<comment type="pathway">
    <text evidence="8 9">Carbohydrate biosynthesis; gluconeogenesis.</text>
</comment>
<keyword evidence="7 8" id="KW-0413">Isomerase</keyword>
<gene>
    <name evidence="10" type="primary">tpi</name>
    <name evidence="8" type="synonym">tpiA</name>
    <name evidence="10" type="ORF">Llon_1900</name>
</gene>
<protein>
    <recommendedName>
        <fullName evidence="8 9">Triosephosphate isomerase</fullName>
        <shortName evidence="8">TIM</shortName>
        <shortName evidence="8">TPI</shortName>
        <ecNumber evidence="8 9">5.3.1.1</ecNumber>
    </recommendedName>
    <alternativeName>
        <fullName evidence="8">Triose-phosphate isomerase</fullName>
    </alternativeName>
</protein>
<dbReference type="AlphaFoldDB" id="A0A0W0VHY5"/>
<evidence type="ECO:0000256" key="4">
    <source>
        <dbReference type="ARBA" id="ARBA00022432"/>
    </source>
</evidence>
<sequence length="249" mass="27760">MKNKFVMGNWKMNGNRKQIAQLLCDILNAYPANSKAQCVLFPPAIYIPLLCDVLSETPIHWGAQNIYPKDFGAYTGELSAAMLPDYQCRYVLVGHSERRHLFHEDEKFIAEKFHHVKYHDMIPVLCVGETLAEREKGLTEEVIRRQLLAVTEAGQNCFKNCVVAYEPVWAIGTGQTAAPDQAQEIHAFIRAQIAEFDPEGARNLPIVYGGSVNEHNARSLFAMPDIDGGLVGGASLNALQFVEIVKCIN</sequence>
<evidence type="ECO:0000256" key="2">
    <source>
        <dbReference type="ARBA" id="ARBA00004939"/>
    </source>
</evidence>
<dbReference type="FunFam" id="3.20.20.70:FF:000016">
    <property type="entry name" value="Triosephosphate isomerase"/>
    <property type="match status" value="1"/>
</dbReference>
<feature type="active site" description="Proton acceptor" evidence="8">
    <location>
        <position position="166"/>
    </location>
</feature>
<dbReference type="GO" id="GO:0004807">
    <property type="term" value="F:triose-phosphate isomerase activity"/>
    <property type="evidence" value="ECO:0007669"/>
    <property type="project" value="UniProtKB-UniRule"/>
</dbReference>
<evidence type="ECO:0000256" key="1">
    <source>
        <dbReference type="ARBA" id="ARBA00004680"/>
    </source>
</evidence>
<evidence type="ECO:0000313" key="11">
    <source>
        <dbReference type="Proteomes" id="UP000054997"/>
    </source>
</evidence>
<evidence type="ECO:0000256" key="3">
    <source>
        <dbReference type="ARBA" id="ARBA00007422"/>
    </source>
</evidence>
<keyword evidence="5 8" id="KW-0963">Cytoplasm</keyword>
<dbReference type="InterPro" id="IPR022896">
    <property type="entry name" value="TrioseP_Isoase_bac/euk"/>
</dbReference>
<evidence type="ECO:0000256" key="7">
    <source>
        <dbReference type="ARBA" id="ARBA00023235"/>
    </source>
</evidence>
<dbReference type="STRING" id="45068.Llon_1900"/>
<dbReference type="GO" id="GO:0005829">
    <property type="term" value="C:cytosol"/>
    <property type="evidence" value="ECO:0007669"/>
    <property type="project" value="TreeGrafter"/>
</dbReference>
<evidence type="ECO:0000256" key="6">
    <source>
        <dbReference type="ARBA" id="ARBA00023152"/>
    </source>
</evidence>
<proteinExistence type="inferred from homology"/>
<evidence type="ECO:0000256" key="5">
    <source>
        <dbReference type="ARBA" id="ARBA00022490"/>
    </source>
</evidence>
<comment type="subcellular location">
    <subcellularLocation>
        <location evidence="8 9">Cytoplasm</location>
    </subcellularLocation>
</comment>
<comment type="similarity">
    <text evidence="3 8 9">Belongs to the triosephosphate isomerase family.</text>
</comment>
<comment type="function">
    <text evidence="8">Involved in the gluconeogenesis. Catalyzes stereospecifically the conversion of dihydroxyacetone phosphate (DHAP) to D-glyceraldehyde-3-phosphate (G3P).</text>
</comment>
<dbReference type="NCBIfam" id="TIGR00419">
    <property type="entry name" value="tim"/>
    <property type="match status" value="1"/>
</dbReference>
<feature type="active site" description="Electrophile" evidence="8">
    <location>
        <position position="95"/>
    </location>
</feature>
<dbReference type="OrthoDB" id="9809429at2"/>
<reference evidence="10 11" key="1">
    <citation type="submission" date="2015-11" db="EMBL/GenBank/DDBJ databases">
        <title>Genomic analysis of 38 Legionella species identifies large and diverse effector repertoires.</title>
        <authorList>
            <person name="Burstein D."/>
            <person name="Amaro F."/>
            <person name="Zusman T."/>
            <person name="Lifshitz Z."/>
            <person name="Cohen O."/>
            <person name="Gilbert J.A."/>
            <person name="Pupko T."/>
            <person name="Shuman H.A."/>
            <person name="Segal G."/>
        </authorList>
    </citation>
    <scope>NUCLEOTIDE SEQUENCE [LARGE SCALE GENOMIC DNA]</scope>
    <source>
        <strain evidence="10 11">ATCC 49505</strain>
    </source>
</reference>
<name>A0A0W0VHY5_9GAMM</name>